<dbReference type="AlphaFoldDB" id="A0A7N5JX86"/>
<reference evidence="2" key="3">
    <citation type="submission" date="2025-09" db="UniProtKB">
        <authorList>
            <consortium name="Ensembl"/>
        </authorList>
    </citation>
    <scope>IDENTIFICATION</scope>
</reference>
<protein>
    <submittedName>
        <fullName evidence="2">Uncharacterized protein</fullName>
    </submittedName>
</protein>
<dbReference type="InParanoid" id="A0A7N5JX86"/>
<dbReference type="PANTHER" id="PTHR15593">
    <property type="entry name" value="PHOSPHATIDYLINOSITOL 3-KINASE REGULATORY SUBUNIT"/>
    <property type="match status" value="1"/>
</dbReference>
<dbReference type="Ensembl" id="ENSAMET00000047322.1">
    <property type="protein sequence ID" value="ENSAMEP00000031803.1"/>
    <property type="gene ID" value="ENSAMEG00000027789.1"/>
</dbReference>
<evidence type="ECO:0000313" key="3">
    <source>
        <dbReference type="Proteomes" id="UP000008912"/>
    </source>
</evidence>
<proteinExistence type="predicted"/>
<accession>A0A7N5JX86</accession>
<evidence type="ECO:0000256" key="1">
    <source>
        <dbReference type="SAM" id="MobiDB-lite"/>
    </source>
</evidence>
<name>A0A7N5JX86_AILME</name>
<sequence length="135" mass="14632">MVSECRGGGEGEARGAELQSSWPQCFPPPHPCCPDVELDLQRSVQAVLRELSAQAPALQSNQGMWRWSLHKKVERDPGKSPVLVRILLRELEKVGSRASGRQVEGGGGREKPSQLGPQSHQCCIPQALVLHGPPA</sequence>
<organism evidence="2 3">
    <name type="scientific">Ailuropoda melanoleuca</name>
    <name type="common">Giant panda</name>
    <dbReference type="NCBI Taxonomy" id="9646"/>
    <lineage>
        <taxon>Eukaryota</taxon>
        <taxon>Metazoa</taxon>
        <taxon>Chordata</taxon>
        <taxon>Craniata</taxon>
        <taxon>Vertebrata</taxon>
        <taxon>Euteleostomi</taxon>
        <taxon>Mammalia</taxon>
        <taxon>Eutheria</taxon>
        <taxon>Laurasiatheria</taxon>
        <taxon>Carnivora</taxon>
        <taxon>Caniformia</taxon>
        <taxon>Ursidae</taxon>
        <taxon>Ailuropoda</taxon>
    </lineage>
</organism>
<evidence type="ECO:0000313" key="2">
    <source>
        <dbReference type="Ensembl" id="ENSAMEP00000031803.1"/>
    </source>
</evidence>
<dbReference type="GO" id="GO:0007186">
    <property type="term" value="P:G protein-coupled receptor signaling pathway"/>
    <property type="evidence" value="ECO:0007669"/>
    <property type="project" value="TreeGrafter"/>
</dbReference>
<dbReference type="GeneTree" id="ENSGT00530000063753"/>
<reference evidence="2 3" key="1">
    <citation type="journal article" date="2010" name="Nature">
        <title>The sequence and de novo assembly of the giant panda genome.</title>
        <authorList>
            <person name="Li R."/>
            <person name="Fan W."/>
            <person name="Tian G."/>
            <person name="Zhu H."/>
            <person name="He L."/>
            <person name="Cai J."/>
            <person name="Huang Q."/>
            <person name="Cai Q."/>
            <person name="Li B."/>
            <person name="Bai Y."/>
            <person name="Zhang Z."/>
            <person name="Zhang Y."/>
            <person name="Wang W."/>
            <person name="Li J."/>
            <person name="Wei F."/>
            <person name="Li H."/>
            <person name="Jian M."/>
            <person name="Li J."/>
            <person name="Zhang Z."/>
            <person name="Nielsen R."/>
            <person name="Li D."/>
            <person name="Gu W."/>
            <person name="Yang Z."/>
            <person name="Xuan Z."/>
            <person name="Ryder O.A."/>
            <person name="Leung F.C."/>
            <person name="Zhou Y."/>
            <person name="Cao J."/>
            <person name="Sun X."/>
            <person name="Fu Y."/>
            <person name="Fang X."/>
            <person name="Guo X."/>
            <person name="Wang B."/>
            <person name="Hou R."/>
            <person name="Shen F."/>
            <person name="Mu B."/>
            <person name="Ni P."/>
            <person name="Lin R."/>
            <person name="Qian W."/>
            <person name="Wang G."/>
            <person name="Yu C."/>
            <person name="Nie W."/>
            <person name="Wang J."/>
            <person name="Wu Z."/>
            <person name="Liang H."/>
            <person name="Min J."/>
            <person name="Wu Q."/>
            <person name="Cheng S."/>
            <person name="Ruan J."/>
            <person name="Wang M."/>
            <person name="Shi Z."/>
            <person name="Wen M."/>
            <person name="Liu B."/>
            <person name="Ren X."/>
            <person name="Zheng H."/>
            <person name="Dong D."/>
            <person name="Cook K."/>
            <person name="Shan G."/>
            <person name="Zhang H."/>
            <person name="Kosiol C."/>
            <person name="Xie X."/>
            <person name="Lu Z."/>
            <person name="Zheng H."/>
            <person name="Li Y."/>
            <person name="Steiner C.C."/>
            <person name="Lam T.T."/>
            <person name="Lin S."/>
            <person name="Zhang Q."/>
            <person name="Li G."/>
            <person name="Tian J."/>
            <person name="Gong T."/>
            <person name="Liu H."/>
            <person name="Zhang D."/>
            <person name="Fang L."/>
            <person name="Ye C."/>
            <person name="Zhang J."/>
            <person name="Hu W."/>
            <person name="Xu A."/>
            <person name="Ren Y."/>
            <person name="Zhang G."/>
            <person name="Bruford M.W."/>
            <person name="Li Q."/>
            <person name="Ma L."/>
            <person name="Guo Y."/>
            <person name="An N."/>
            <person name="Hu Y."/>
            <person name="Zheng Y."/>
            <person name="Shi Y."/>
            <person name="Li Z."/>
            <person name="Liu Q."/>
            <person name="Chen Y."/>
            <person name="Zhao J."/>
            <person name="Qu N."/>
            <person name="Zhao S."/>
            <person name="Tian F."/>
            <person name="Wang X."/>
            <person name="Wang H."/>
            <person name="Xu L."/>
            <person name="Liu X."/>
            <person name="Vinar T."/>
            <person name="Wang Y."/>
            <person name="Lam T.W."/>
            <person name="Yiu S.M."/>
            <person name="Liu S."/>
            <person name="Zhang H."/>
            <person name="Li D."/>
            <person name="Huang Y."/>
            <person name="Wang X."/>
            <person name="Yang G."/>
            <person name="Jiang Z."/>
            <person name="Wang J."/>
            <person name="Qin N."/>
            <person name="Li L."/>
            <person name="Li J."/>
            <person name="Bolund L."/>
            <person name="Kristiansen K."/>
            <person name="Wong G.K."/>
            <person name="Olson M."/>
            <person name="Zhang X."/>
            <person name="Li S."/>
            <person name="Yang H."/>
            <person name="Wang J."/>
            <person name="Wang J."/>
        </authorList>
    </citation>
    <scope>NUCLEOTIDE SEQUENCE [LARGE SCALE GENOMIC DNA]</scope>
</reference>
<feature type="region of interest" description="Disordered" evidence="1">
    <location>
        <begin position="95"/>
        <end position="120"/>
    </location>
</feature>
<feature type="region of interest" description="Disordered" evidence="1">
    <location>
        <begin position="1"/>
        <end position="21"/>
    </location>
</feature>
<reference evidence="2" key="2">
    <citation type="submission" date="2025-08" db="UniProtKB">
        <authorList>
            <consortium name="Ensembl"/>
        </authorList>
    </citation>
    <scope>IDENTIFICATION</scope>
</reference>
<dbReference type="GO" id="GO:0046935">
    <property type="term" value="F:1-phosphatidylinositol-3-kinase regulator activity"/>
    <property type="evidence" value="ECO:0007669"/>
    <property type="project" value="InterPro"/>
</dbReference>
<dbReference type="GO" id="GO:0005944">
    <property type="term" value="C:phosphatidylinositol 3-kinase complex, class IB"/>
    <property type="evidence" value="ECO:0007669"/>
    <property type="project" value="InterPro"/>
</dbReference>
<dbReference type="PANTHER" id="PTHR15593:SF1">
    <property type="entry name" value="PHOSPHOINOSITIDE 3-KINASE REGULATORY SUBUNIT 6"/>
    <property type="match status" value="1"/>
</dbReference>
<dbReference type="Proteomes" id="UP000008912">
    <property type="component" value="Unassembled WGS sequence"/>
</dbReference>
<dbReference type="InterPro" id="IPR019522">
    <property type="entry name" value="PIK3R5/6"/>
</dbReference>
<keyword evidence="3" id="KW-1185">Reference proteome</keyword>